<feature type="transmembrane region" description="Helical" evidence="1">
    <location>
        <begin position="12"/>
        <end position="33"/>
    </location>
</feature>
<keyword evidence="1" id="KW-1133">Transmembrane helix</keyword>
<name>A0A2A7MCS4_9CLOT</name>
<evidence type="ECO:0000313" key="5">
    <source>
        <dbReference type="Proteomes" id="UP000220840"/>
    </source>
</evidence>
<dbReference type="EMBL" id="CAKJVE010000004">
    <property type="protein sequence ID" value="CAG9711486.1"/>
    <property type="molecule type" value="Genomic_DNA"/>
</dbReference>
<feature type="transmembrane region" description="Helical" evidence="1">
    <location>
        <begin position="39"/>
        <end position="61"/>
    </location>
</feature>
<dbReference type="AlphaFoldDB" id="A0A2A7MCS4"/>
<evidence type="ECO:0000256" key="1">
    <source>
        <dbReference type="SAM" id="Phobius"/>
    </source>
</evidence>
<accession>A0A2A7MCS4</accession>
<evidence type="ECO:0000313" key="4">
    <source>
        <dbReference type="EMBL" id="VCT82872.1"/>
    </source>
</evidence>
<dbReference type="EMBL" id="PDCJ01000004">
    <property type="protein sequence ID" value="PEG29456.1"/>
    <property type="molecule type" value="Genomic_DNA"/>
</dbReference>
<dbReference type="RefSeq" id="WP_058293649.1">
    <property type="nucleotide sequence ID" value="NZ_CAKJVE010000004.1"/>
</dbReference>
<keyword evidence="1" id="KW-0812">Transmembrane</keyword>
<gene>
    <name evidence="2" type="ORF">CNEO_45347</name>
    <name evidence="4" type="ORF">CNEONATNEC25_00459</name>
    <name evidence="3" type="ORF">CQ394_19055</name>
</gene>
<protein>
    <submittedName>
        <fullName evidence="3">Uncharacterized protein</fullName>
    </submittedName>
</protein>
<reference evidence="2" key="3">
    <citation type="submission" date="2021-10" db="EMBL/GenBank/DDBJ databases">
        <authorList>
            <person name="Mesa V."/>
        </authorList>
    </citation>
    <scope>NUCLEOTIDE SEQUENCE</scope>
    <source>
        <strain evidence="2">CC3_PB</strain>
    </source>
</reference>
<reference evidence="3 5" key="1">
    <citation type="submission" date="2017-10" db="EMBL/GenBank/DDBJ databases">
        <title>Effective Description of Clostridium neonatale sp. nov. linked to necrotizing enterocolitis in neonates and a clarification of species assignable to the genus Clostridium (Prazmowski 1880) emend. Lawson and Rainey 2016.</title>
        <authorList>
            <person name="Bernard K."/>
            <person name="Burdz T."/>
            <person name="Wiebe D."/>
            <person name="Balcewich B."/>
            <person name="Alfa M."/>
            <person name="Bernier A.-M."/>
        </authorList>
    </citation>
    <scope>NUCLEOTIDE SEQUENCE [LARGE SCALE GENOMIC DNA]</scope>
    <source>
        <strain evidence="3 5">LCDC99A005</strain>
    </source>
</reference>
<proteinExistence type="predicted"/>
<organism evidence="3 5">
    <name type="scientific">Clostridium neonatale</name>
    <dbReference type="NCBI Taxonomy" id="137838"/>
    <lineage>
        <taxon>Bacteria</taxon>
        <taxon>Bacillati</taxon>
        <taxon>Bacillota</taxon>
        <taxon>Clostridia</taxon>
        <taxon>Eubacteriales</taxon>
        <taxon>Clostridiaceae</taxon>
        <taxon>Clostridium</taxon>
    </lineage>
</organism>
<keyword evidence="1" id="KW-0472">Membrane</keyword>
<dbReference type="EMBL" id="UWJD01000001">
    <property type="protein sequence ID" value="VCT82872.1"/>
    <property type="molecule type" value="Genomic_DNA"/>
</dbReference>
<dbReference type="Proteomes" id="UP000431451">
    <property type="component" value="Unassembled WGS sequence"/>
</dbReference>
<sequence>MGINFNMHLFSLILYGSGILGILISFLFIILAIKKNTKTSSVLVVIMFVLSITLLTSGTCFKLVDRKKSSSNDIVIENLNSENNLESIESKKPSYDDLKLNYKLGSSYNDSQKSANITIKNSSDSTFSGEINLDFISLNDQNLDSLTLKVKNLLPKKSYTSDAIVNNQVSKIKYSFSGEFNNSENIQSPYSISKISTGNNFVRINVLVNDTSKDHLEQICNVIASEYMNTNFKGILIYFYSENASKDLNFENVVADYYLNISTKTSKFTYY</sequence>
<keyword evidence="5" id="KW-1185">Reference proteome</keyword>
<evidence type="ECO:0000313" key="2">
    <source>
        <dbReference type="EMBL" id="CAG9711486.1"/>
    </source>
</evidence>
<dbReference type="Proteomes" id="UP000789738">
    <property type="component" value="Unassembled WGS sequence"/>
</dbReference>
<evidence type="ECO:0000313" key="3">
    <source>
        <dbReference type="EMBL" id="PEG29456.1"/>
    </source>
</evidence>
<evidence type="ECO:0000313" key="6">
    <source>
        <dbReference type="Proteomes" id="UP000431451"/>
    </source>
</evidence>
<reference evidence="4 6" key="2">
    <citation type="submission" date="2018-06" db="EMBL/GenBank/DDBJ databases">
        <authorList>
            <consortium name="IHU Genomes"/>
        </authorList>
    </citation>
    <scope>NUCLEOTIDE SEQUENCE [LARGE SCALE GENOMIC DNA]</scope>
    <source>
        <strain evidence="4 6">NEC25</strain>
    </source>
</reference>
<dbReference type="Proteomes" id="UP000220840">
    <property type="component" value="Unassembled WGS sequence"/>
</dbReference>